<sequence>MTLGGKRIVILGGSSGIGLAVAQAASREGAAAVIVSSRQARIDAALATLPAGTEGRAADLADEAAVRALFQDLGAYDHMVFTAGDALRLGPLAATDLAAARQVFELRYWGAFLAAKHGAGGIRAGGSIVFTSGTAGRRSQAGWTLAASVCAAMEGLTRALAVELAPIRVNIVSPGVVATPLWGAMPPPARDALFEQLGQKLPLGHVGSAEEVAETYLYLIRQTYGTGQVVVVDGGGTLV</sequence>
<protein>
    <submittedName>
        <fullName evidence="3">Short-chain dehydrogenase</fullName>
    </submittedName>
</protein>
<comment type="caution">
    <text evidence="3">The sequence shown here is derived from an EMBL/GenBank/DDBJ whole genome shotgun (WGS) entry which is preliminary data.</text>
</comment>
<dbReference type="Pfam" id="PF13561">
    <property type="entry name" value="adh_short_C2"/>
    <property type="match status" value="1"/>
</dbReference>
<keyword evidence="2" id="KW-0560">Oxidoreductase</keyword>
<name>A0A2S6MWG1_RHOGL</name>
<evidence type="ECO:0000256" key="1">
    <source>
        <dbReference type="ARBA" id="ARBA00006484"/>
    </source>
</evidence>
<dbReference type="InterPro" id="IPR036291">
    <property type="entry name" value="NAD(P)-bd_dom_sf"/>
</dbReference>
<dbReference type="PANTHER" id="PTHR43477:SF1">
    <property type="entry name" value="DIHYDROANTICAPSIN 7-DEHYDROGENASE"/>
    <property type="match status" value="1"/>
</dbReference>
<dbReference type="EMBL" id="NHRY01000267">
    <property type="protein sequence ID" value="PPQ26699.1"/>
    <property type="molecule type" value="Genomic_DNA"/>
</dbReference>
<dbReference type="PRINTS" id="PR00081">
    <property type="entry name" value="GDHRDH"/>
</dbReference>
<dbReference type="Gene3D" id="3.40.50.720">
    <property type="entry name" value="NAD(P)-binding Rossmann-like Domain"/>
    <property type="match status" value="1"/>
</dbReference>
<reference evidence="3 4" key="1">
    <citation type="journal article" date="2018" name="Arch. Microbiol.">
        <title>New insights into the metabolic potential of the phototrophic purple bacterium Rhodopila globiformis DSM 161(T) from its draft genome sequence and evidence for a vanadium-dependent nitrogenase.</title>
        <authorList>
            <person name="Imhoff J.F."/>
            <person name="Rahn T."/>
            <person name="Kunzel S."/>
            <person name="Neulinger S.C."/>
        </authorList>
    </citation>
    <scope>NUCLEOTIDE SEQUENCE [LARGE SCALE GENOMIC DNA]</scope>
    <source>
        <strain evidence="3 4">DSM 161</strain>
    </source>
</reference>
<dbReference type="InterPro" id="IPR002347">
    <property type="entry name" value="SDR_fam"/>
</dbReference>
<dbReference type="RefSeq" id="WP_104522468.1">
    <property type="nucleotide sequence ID" value="NZ_NHRY01000267.1"/>
</dbReference>
<evidence type="ECO:0000256" key="2">
    <source>
        <dbReference type="ARBA" id="ARBA00023002"/>
    </source>
</evidence>
<proteinExistence type="inferred from homology"/>
<dbReference type="PANTHER" id="PTHR43477">
    <property type="entry name" value="DIHYDROANTICAPSIN 7-DEHYDROGENASE"/>
    <property type="match status" value="1"/>
</dbReference>
<dbReference type="Proteomes" id="UP000239724">
    <property type="component" value="Unassembled WGS sequence"/>
</dbReference>
<dbReference type="AlphaFoldDB" id="A0A2S6MWG1"/>
<gene>
    <name evidence="3" type="ORF">CCS01_29500</name>
</gene>
<organism evidence="3 4">
    <name type="scientific">Rhodopila globiformis</name>
    <name type="common">Rhodopseudomonas globiformis</name>
    <dbReference type="NCBI Taxonomy" id="1071"/>
    <lineage>
        <taxon>Bacteria</taxon>
        <taxon>Pseudomonadati</taxon>
        <taxon>Pseudomonadota</taxon>
        <taxon>Alphaproteobacteria</taxon>
        <taxon>Acetobacterales</taxon>
        <taxon>Acetobacteraceae</taxon>
        <taxon>Rhodopila</taxon>
    </lineage>
</organism>
<comment type="similarity">
    <text evidence="1">Belongs to the short-chain dehydrogenases/reductases (SDR) family.</text>
</comment>
<dbReference type="SUPFAM" id="SSF51735">
    <property type="entry name" value="NAD(P)-binding Rossmann-fold domains"/>
    <property type="match status" value="1"/>
</dbReference>
<evidence type="ECO:0000313" key="3">
    <source>
        <dbReference type="EMBL" id="PPQ26699.1"/>
    </source>
</evidence>
<accession>A0A2S6MWG1</accession>
<dbReference type="OrthoDB" id="9806974at2"/>
<dbReference type="GO" id="GO:0016491">
    <property type="term" value="F:oxidoreductase activity"/>
    <property type="evidence" value="ECO:0007669"/>
    <property type="project" value="UniProtKB-KW"/>
</dbReference>
<evidence type="ECO:0000313" key="4">
    <source>
        <dbReference type="Proteomes" id="UP000239724"/>
    </source>
</evidence>
<keyword evidence="4" id="KW-1185">Reference proteome</keyword>
<dbReference type="InterPro" id="IPR051122">
    <property type="entry name" value="SDR_DHRS6-like"/>
</dbReference>